<evidence type="ECO:0000313" key="5">
    <source>
        <dbReference type="Proteomes" id="UP000317366"/>
    </source>
</evidence>
<feature type="chain" id="PRO_5039810578" description="Fibronectin type-III domain-containing protein" evidence="1">
    <location>
        <begin position="23"/>
        <end position="256"/>
    </location>
</feature>
<dbReference type="PROSITE" id="PS50853">
    <property type="entry name" value="FN3"/>
    <property type="match status" value="1"/>
</dbReference>
<dbReference type="SUPFAM" id="SSF49265">
    <property type="entry name" value="Fibronectin type III"/>
    <property type="match status" value="1"/>
</dbReference>
<dbReference type="AlphaFoldDB" id="A0A538SUI2"/>
<dbReference type="EMBL" id="VBOX01000007">
    <property type="protein sequence ID" value="TMQ66571.1"/>
    <property type="molecule type" value="Genomic_DNA"/>
</dbReference>
<dbReference type="InterPro" id="IPR013783">
    <property type="entry name" value="Ig-like_fold"/>
</dbReference>
<sequence length="256" mass="28074">MIRNLARALVLSIVLLSLGCHRDNVTGVPVDSPPHTVDGVYSVTGDGQVTIYWRANQESDIAYYKVYRNIAATGTFTLVGSTPQTSFVDTGVANGNTYFYAVSAVDRAGQESAELSFENVFDTPRPEGFGVSLNNTFVTDPQSGWDFSAQARRSSLDLTTDVYYGAQNGHFLMYAPSDTKIQDAGYVALRDVDFAPPAGWSADGQVEAILGHSYIVLTRDNHYAKFEVKSRDGSTMVMDWAYQIDPNNPELTRRAP</sequence>
<evidence type="ECO:0000259" key="2">
    <source>
        <dbReference type="PROSITE" id="PS50853"/>
    </source>
</evidence>
<dbReference type="InterPro" id="IPR003961">
    <property type="entry name" value="FN3_dom"/>
</dbReference>
<evidence type="ECO:0000313" key="4">
    <source>
        <dbReference type="EMBL" id="TMQ66571.1"/>
    </source>
</evidence>
<dbReference type="Gene3D" id="2.60.40.10">
    <property type="entry name" value="Immunoglobulins"/>
    <property type="match status" value="1"/>
</dbReference>
<dbReference type="EMBL" id="VBOU01000045">
    <property type="protein sequence ID" value="TMQ55025.1"/>
    <property type="molecule type" value="Genomic_DNA"/>
</dbReference>
<name>A0A538SUI2_UNCEI</name>
<feature type="signal peptide" evidence="1">
    <location>
        <begin position="1"/>
        <end position="22"/>
    </location>
</feature>
<reference evidence="5 6" key="1">
    <citation type="journal article" date="2019" name="Nat. Microbiol.">
        <title>Mediterranean grassland soil C-N compound turnover is dependent on rainfall and depth, and is mediated by genomically divergent microorganisms.</title>
        <authorList>
            <person name="Diamond S."/>
            <person name="Andeer P.F."/>
            <person name="Li Z."/>
            <person name="Crits-Christoph A."/>
            <person name="Burstein D."/>
            <person name="Anantharaman K."/>
            <person name="Lane K.R."/>
            <person name="Thomas B.C."/>
            <person name="Pan C."/>
            <person name="Northen T.R."/>
            <person name="Banfield J.F."/>
        </authorList>
    </citation>
    <scope>NUCLEOTIDE SEQUENCE [LARGE SCALE GENOMIC DNA]</scope>
    <source>
        <strain evidence="3">WS_4</strain>
        <strain evidence="4">WS_7</strain>
    </source>
</reference>
<dbReference type="Proteomes" id="UP000317366">
    <property type="component" value="Unassembled WGS sequence"/>
</dbReference>
<proteinExistence type="predicted"/>
<organism evidence="3 6">
    <name type="scientific">Eiseniibacteriota bacterium</name>
    <dbReference type="NCBI Taxonomy" id="2212470"/>
    <lineage>
        <taxon>Bacteria</taxon>
        <taxon>Candidatus Eiseniibacteriota</taxon>
    </lineage>
</organism>
<dbReference type="PROSITE" id="PS51257">
    <property type="entry name" value="PROKAR_LIPOPROTEIN"/>
    <property type="match status" value="1"/>
</dbReference>
<accession>A0A538SUI2</accession>
<gene>
    <name evidence="3" type="ORF">E6K74_04430</name>
    <name evidence="4" type="ORF">E6K77_01190</name>
</gene>
<keyword evidence="1" id="KW-0732">Signal</keyword>
<protein>
    <recommendedName>
        <fullName evidence="2">Fibronectin type-III domain-containing protein</fullName>
    </recommendedName>
</protein>
<evidence type="ECO:0000313" key="6">
    <source>
        <dbReference type="Proteomes" id="UP000319829"/>
    </source>
</evidence>
<dbReference type="CDD" id="cd00063">
    <property type="entry name" value="FN3"/>
    <property type="match status" value="1"/>
</dbReference>
<evidence type="ECO:0000256" key="1">
    <source>
        <dbReference type="SAM" id="SignalP"/>
    </source>
</evidence>
<feature type="domain" description="Fibronectin type-III" evidence="2">
    <location>
        <begin position="33"/>
        <end position="126"/>
    </location>
</feature>
<dbReference type="InterPro" id="IPR036116">
    <property type="entry name" value="FN3_sf"/>
</dbReference>
<dbReference type="Proteomes" id="UP000319829">
    <property type="component" value="Unassembled WGS sequence"/>
</dbReference>
<comment type="caution">
    <text evidence="3">The sequence shown here is derived from an EMBL/GenBank/DDBJ whole genome shotgun (WGS) entry which is preliminary data.</text>
</comment>
<evidence type="ECO:0000313" key="3">
    <source>
        <dbReference type="EMBL" id="TMQ55025.1"/>
    </source>
</evidence>